<dbReference type="SUPFAM" id="SSF55729">
    <property type="entry name" value="Acyl-CoA N-acyltransferases (Nat)"/>
    <property type="match status" value="1"/>
</dbReference>
<dbReference type="InterPro" id="IPR000182">
    <property type="entry name" value="GNAT_dom"/>
</dbReference>
<dbReference type="GO" id="GO:0016747">
    <property type="term" value="F:acyltransferase activity, transferring groups other than amino-acyl groups"/>
    <property type="evidence" value="ECO:0007669"/>
    <property type="project" value="InterPro"/>
</dbReference>
<feature type="domain" description="N-acetyltransferase" evidence="2">
    <location>
        <begin position="61"/>
        <end position="199"/>
    </location>
</feature>
<keyword evidence="3" id="KW-0808">Transferase</keyword>
<dbReference type="Proteomes" id="UP000230407">
    <property type="component" value="Unassembled WGS sequence"/>
</dbReference>
<sequence>MNPTPPDLVVLRPLDAELLTELLDTAVTDADPAEVMPPDGPVDGPAGSTPDSAPGGAPETAGAAGWTEARREAFLRFHRSHSLGPAPDQATYAVVVTEPGEAGRPAKRVAGAARLAPRPEPGAVEAGVWLGRSYRGRGVGTRVFARLLAAARERGATRLYAHTTAGNAAVRRLLTVAGADLERHGDGTVTAWVRLERRPVAGPG</sequence>
<gene>
    <name evidence="3" type="ORF">CUT44_12710</name>
</gene>
<evidence type="ECO:0000313" key="3">
    <source>
        <dbReference type="EMBL" id="PJE97530.1"/>
    </source>
</evidence>
<comment type="caution">
    <text evidence="3">The sequence shown here is derived from an EMBL/GenBank/DDBJ whole genome shotgun (WGS) entry which is preliminary data.</text>
</comment>
<accession>A0A2M8M016</accession>
<evidence type="ECO:0000256" key="1">
    <source>
        <dbReference type="SAM" id="MobiDB-lite"/>
    </source>
</evidence>
<dbReference type="EMBL" id="PGGW01000040">
    <property type="protein sequence ID" value="PJE97530.1"/>
    <property type="molecule type" value="Genomic_DNA"/>
</dbReference>
<reference evidence="3 4" key="1">
    <citation type="submission" date="2017-11" db="EMBL/GenBank/DDBJ databases">
        <title>Streptomyces carmine sp. nov., a novel actinomycete isolated from Sophora alopecuroides in Xinjiang, China.</title>
        <authorList>
            <person name="Wang Y."/>
            <person name="Luo X."/>
            <person name="Wan C."/>
            <person name="Zhang L."/>
        </authorList>
    </citation>
    <scope>NUCLEOTIDE SEQUENCE [LARGE SCALE GENOMIC DNA]</scope>
    <source>
        <strain evidence="3 4">TRM SA0054</strain>
    </source>
</reference>
<evidence type="ECO:0000313" key="4">
    <source>
        <dbReference type="Proteomes" id="UP000230407"/>
    </source>
</evidence>
<feature type="region of interest" description="Disordered" evidence="1">
    <location>
        <begin position="28"/>
        <end position="64"/>
    </location>
</feature>
<protein>
    <submittedName>
        <fullName evidence="3">GNAT family N-acetyltransferase</fullName>
    </submittedName>
</protein>
<keyword evidence="4" id="KW-1185">Reference proteome</keyword>
<proteinExistence type="predicted"/>
<dbReference type="AlphaFoldDB" id="A0A2M8M016"/>
<name>A0A2M8M016_9ACTN</name>
<dbReference type="PROSITE" id="PS51186">
    <property type="entry name" value="GNAT"/>
    <property type="match status" value="1"/>
</dbReference>
<dbReference type="Gene3D" id="3.40.630.30">
    <property type="match status" value="1"/>
</dbReference>
<feature type="compositionally biased region" description="Low complexity" evidence="1">
    <location>
        <begin position="53"/>
        <end position="64"/>
    </location>
</feature>
<dbReference type="Pfam" id="PF00583">
    <property type="entry name" value="Acetyltransf_1"/>
    <property type="match status" value="1"/>
</dbReference>
<dbReference type="CDD" id="cd04301">
    <property type="entry name" value="NAT_SF"/>
    <property type="match status" value="1"/>
</dbReference>
<evidence type="ECO:0000259" key="2">
    <source>
        <dbReference type="PROSITE" id="PS51186"/>
    </source>
</evidence>
<dbReference type="RefSeq" id="WP_100202071.1">
    <property type="nucleotide sequence ID" value="NZ_PGGW01000040.1"/>
</dbReference>
<organism evidence="3 4">
    <name type="scientific">Streptomyces carminius</name>
    <dbReference type="NCBI Taxonomy" id="2665496"/>
    <lineage>
        <taxon>Bacteria</taxon>
        <taxon>Bacillati</taxon>
        <taxon>Actinomycetota</taxon>
        <taxon>Actinomycetes</taxon>
        <taxon>Kitasatosporales</taxon>
        <taxon>Streptomycetaceae</taxon>
        <taxon>Streptomyces</taxon>
    </lineage>
</organism>
<dbReference type="InterPro" id="IPR016181">
    <property type="entry name" value="Acyl_CoA_acyltransferase"/>
</dbReference>